<reference evidence="5" key="1">
    <citation type="journal article" date="2019" name="Int. J. Syst. Evol. Microbiol.">
        <title>The Global Catalogue of Microorganisms (GCM) 10K type strain sequencing project: providing services to taxonomists for standard genome sequencing and annotation.</title>
        <authorList>
            <consortium name="The Broad Institute Genomics Platform"/>
            <consortium name="The Broad Institute Genome Sequencing Center for Infectious Disease"/>
            <person name="Wu L."/>
            <person name="Ma J."/>
        </authorList>
    </citation>
    <scope>NUCLEOTIDE SEQUENCE [LARGE SCALE GENOMIC DNA]</scope>
    <source>
        <strain evidence="5">KCTC 52274</strain>
    </source>
</reference>
<keyword evidence="5" id="KW-1185">Reference proteome</keyword>
<dbReference type="PROSITE" id="PS50930">
    <property type="entry name" value="HTH_LYTTR"/>
    <property type="match status" value="1"/>
</dbReference>
<dbReference type="RefSeq" id="WP_378289562.1">
    <property type="nucleotide sequence ID" value="NZ_JBHULE010000002.1"/>
</dbReference>
<dbReference type="SMART" id="SM00448">
    <property type="entry name" value="REC"/>
    <property type="match status" value="1"/>
</dbReference>
<dbReference type="InterPro" id="IPR007492">
    <property type="entry name" value="LytTR_DNA-bd_dom"/>
</dbReference>
<dbReference type="InterPro" id="IPR046947">
    <property type="entry name" value="LytR-like"/>
</dbReference>
<dbReference type="PROSITE" id="PS50110">
    <property type="entry name" value="RESPONSE_REGULATORY"/>
    <property type="match status" value="1"/>
</dbReference>
<dbReference type="SMART" id="SM00850">
    <property type="entry name" value="LytTR"/>
    <property type="match status" value="1"/>
</dbReference>
<evidence type="ECO:0000259" key="3">
    <source>
        <dbReference type="PROSITE" id="PS50930"/>
    </source>
</evidence>
<gene>
    <name evidence="4" type="ORF">ACFSR1_03215</name>
</gene>
<dbReference type="Pfam" id="PF00072">
    <property type="entry name" value="Response_reg"/>
    <property type="match status" value="1"/>
</dbReference>
<dbReference type="PANTHER" id="PTHR37299:SF1">
    <property type="entry name" value="STAGE 0 SPORULATION PROTEIN A HOMOLOG"/>
    <property type="match status" value="1"/>
</dbReference>
<evidence type="ECO:0000313" key="4">
    <source>
        <dbReference type="EMBL" id="MFD2561665.1"/>
    </source>
</evidence>
<organism evidence="4 5">
    <name type="scientific">Aquimarina rubra</name>
    <dbReference type="NCBI Taxonomy" id="1920033"/>
    <lineage>
        <taxon>Bacteria</taxon>
        <taxon>Pseudomonadati</taxon>
        <taxon>Bacteroidota</taxon>
        <taxon>Flavobacteriia</taxon>
        <taxon>Flavobacteriales</taxon>
        <taxon>Flavobacteriaceae</taxon>
        <taxon>Aquimarina</taxon>
    </lineage>
</organism>
<dbReference type="Gene3D" id="2.40.50.1020">
    <property type="entry name" value="LytTr DNA-binding domain"/>
    <property type="match status" value="1"/>
</dbReference>
<protein>
    <submittedName>
        <fullName evidence="4">LytR/AlgR family response regulator transcription factor</fullName>
    </submittedName>
</protein>
<dbReference type="Gene3D" id="3.40.50.2300">
    <property type="match status" value="1"/>
</dbReference>
<dbReference type="PANTHER" id="PTHR37299">
    <property type="entry name" value="TRANSCRIPTIONAL REGULATOR-RELATED"/>
    <property type="match status" value="1"/>
</dbReference>
<proteinExistence type="predicted"/>
<keyword evidence="1" id="KW-0597">Phosphoprotein</keyword>
<feature type="modified residue" description="4-aspartylphosphate" evidence="1">
    <location>
        <position position="58"/>
    </location>
</feature>
<dbReference type="InterPro" id="IPR011006">
    <property type="entry name" value="CheY-like_superfamily"/>
</dbReference>
<dbReference type="EMBL" id="JBHULE010000002">
    <property type="protein sequence ID" value="MFD2561665.1"/>
    <property type="molecule type" value="Genomic_DNA"/>
</dbReference>
<evidence type="ECO:0000259" key="2">
    <source>
        <dbReference type="PROSITE" id="PS50110"/>
    </source>
</evidence>
<dbReference type="Proteomes" id="UP001597319">
    <property type="component" value="Unassembled WGS sequence"/>
</dbReference>
<dbReference type="InterPro" id="IPR001789">
    <property type="entry name" value="Sig_transdc_resp-reg_receiver"/>
</dbReference>
<accession>A0ABW5LA48</accession>
<sequence length="246" mass="28702">MINSISAIIIEDEKDAQEFLVSILQKNFPNIAIEGLYDNVKDGIKNIQVIEPELVFMDIELTDGSGFDILDNLTNHNFEIIFISAHSEYLKKSLEYHAFNYITKPFEPKKLSTVINRYVQLKERLFSKQKYILLREFMTDSKLFLNTGSEHVVIHLKDVVKCVADGNYCHFHMIQKSSYMVSEPLKYYEDLLEKKGFFRANRSTLVNINHIHSIYKKEAIILNTKEKIRVSVRTRSNLAKLIKNFT</sequence>
<feature type="domain" description="Response regulatory" evidence="2">
    <location>
        <begin position="6"/>
        <end position="119"/>
    </location>
</feature>
<comment type="caution">
    <text evidence="4">The sequence shown here is derived from an EMBL/GenBank/DDBJ whole genome shotgun (WGS) entry which is preliminary data.</text>
</comment>
<evidence type="ECO:0000313" key="5">
    <source>
        <dbReference type="Proteomes" id="UP001597319"/>
    </source>
</evidence>
<dbReference type="SUPFAM" id="SSF52172">
    <property type="entry name" value="CheY-like"/>
    <property type="match status" value="1"/>
</dbReference>
<feature type="domain" description="HTH LytTR-type" evidence="3">
    <location>
        <begin position="178"/>
        <end position="244"/>
    </location>
</feature>
<dbReference type="Pfam" id="PF04397">
    <property type="entry name" value="LytTR"/>
    <property type="match status" value="1"/>
</dbReference>
<evidence type="ECO:0000256" key="1">
    <source>
        <dbReference type="PROSITE-ProRule" id="PRU00169"/>
    </source>
</evidence>
<name>A0ABW5LA48_9FLAO</name>